<dbReference type="EMBL" id="BGZK01004750">
    <property type="protein sequence ID" value="GBP10714.1"/>
    <property type="molecule type" value="Genomic_DNA"/>
</dbReference>
<accession>A0A4C1T9A6</accession>
<comment type="caution">
    <text evidence="1">The sequence shown here is derived from an EMBL/GenBank/DDBJ whole genome shotgun (WGS) entry which is preliminary data.</text>
</comment>
<dbReference type="Proteomes" id="UP000299102">
    <property type="component" value="Unassembled WGS sequence"/>
</dbReference>
<gene>
    <name evidence="1" type="ORF">EVAR_73445_1</name>
</gene>
<organism evidence="1 2">
    <name type="scientific">Eumeta variegata</name>
    <name type="common">Bagworm moth</name>
    <name type="synonym">Eumeta japonica</name>
    <dbReference type="NCBI Taxonomy" id="151549"/>
    <lineage>
        <taxon>Eukaryota</taxon>
        <taxon>Metazoa</taxon>
        <taxon>Ecdysozoa</taxon>
        <taxon>Arthropoda</taxon>
        <taxon>Hexapoda</taxon>
        <taxon>Insecta</taxon>
        <taxon>Pterygota</taxon>
        <taxon>Neoptera</taxon>
        <taxon>Endopterygota</taxon>
        <taxon>Lepidoptera</taxon>
        <taxon>Glossata</taxon>
        <taxon>Ditrysia</taxon>
        <taxon>Tineoidea</taxon>
        <taxon>Psychidae</taxon>
        <taxon>Oiketicinae</taxon>
        <taxon>Eumeta</taxon>
    </lineage>
</organism>
<proteinExistence type="predicted"/>
<sequence>MSGLFSVSPSLSCMAMKRVGPSLLALTVAGSMALGGNFQYVQWSARARQRSDNVRFGVLGSSVSPWVWDANVCCWGGNPESLLWQRLCDGHRPSCRADVETGLVCCCA</sequence>
<reference evidence="1 2" key="1">
    <citation type="journal article" date="2019" name="Commun. Biol.">
        <title>The bagworm genome reveals a unique fibroin gene that provides high tensile strength.</title>
        <authorList>
            <person name="Kono N."/>
            <person name="Nakamura H."/>
            <person name="Ohtoshi R."/>
            <person name="Tomita M."/>
            <person name="Numata K."/>
            <person name="Arakawa K."/>
        </authorList>
    </citation>
    <scope>NUCLEOTIDE SEQUENCE [LARGE SCALE GENOMIC DNA]</scope>
</reference>
<evidence type="ECO:0000313" key="1">
    <source>
        <dbReference type="EMBL" id="GBP10714.1"/>
    </source>
</evidence>
<protein>
    <submittedName>
        <fullName evidence="1">Uncharacterized protein</fullName>
    </submittedName>
</protein>
<evidence type="ECO:0000313" key="2">
    <source>
        <dbReference type="Proteomes" id="UP000299102"/>
    </source>
</evidence>
<name>A0A4C1T9A6_EUMVA</name>
<dbReference type="AlphaFoldDB" id="A0A4C1T9A6"/>
<keyword evidence="2" id="KW-1185">Reference proteome</keyword>